<dbReference type="EMBL" id="CACVBM020000111">
    <property type="protein sequence ID" value="CAA7014543.1"/>
    <property type="molecule type" value="Genomic_DNA"/>
</dbReference>
<accession>A0A6D2HLS0</accession>
<dbReference type="AlphaFoldDB" id="A0A6D2HLS0"/>
<dbReference type="EMBL" id="CACVBM020001713">
    <property type="protein sequence ID" value="CAA7057872.1"/>
    <property type="molecule type" value="Genomic_DNA"/>
</dbReference>
<protein>
    <submittedName>
        <fullName evidence="2">Uncharacterized protein</fullName>
    </submittedName>
</protein>
<name>A0A6D2HLS0_9BRAS</name>
<sequence length="150" mass="17419">MRAITNPGRFGENYFIAMHCRSSKKFILIEQQKTADYHPRINCNTRREIVTQFFDDQSLNFYALSKHETISVFWSILEHMGREEHGRTWCMDTAQQDTQRKKEEAILKTSSTIYSTNRSSSPTRPAKLQLDRAEKSKSNPKNVASPLTCL</sequence>
<gene>
    <name evidence="2" type="ORF">MERR_LOCUS1775</name>
    <name evidence="3" type="ORF">MERR_LOCUS1777</name>
    <name evidence="4" type="ORF">MERR_LOCUS1779</name>
    <name evidence="5" type="ORF">MERR_LOCUS1781</name>
    <name evidence="6" type="ORF">MERR_LOCUS4381</name>
    <name evidence="7" type="ORF">MERR_LOCUS4383</name>
    <name evidence="8" type="ORF">MERR_LOCUS45108</name>
    <name evidence="9" type="ORF">MERR_LOCUS45110</name>
    <name evidence="10" type="ORF">MERR_LOCUS45112</name>
    <name evidence="11" type="ORF">MERR_LOCUS45114</name>
</gene>
<dbReference type="Proteomes" id="UP000467841">
    <property type="component" value="Unassembled WGS sequence"/>
</dbReference>
<keyword evidence="12" id="KW-1185">Reference proteome</keyword>
<dbReference type="EMBL" id="CACVBM020000292">
    <property type="protein sequence ID" value="CAA7017146.1"/>
    <property type="molecule type" value="Genomic_DNA"/>
</dbReference>
<feature type="region of interest" description="Disordered" evidence="1">
    <location>
        <begin position="108"/>
        <end position="150"/>
    </location>
</feature>
<evidence type="ECO:0000313" key="7">
    <source>
        <dbReference type="EMBL" id="CAA7017148.1"/>
    </source>
</evidence>
<dbReference type="EMBL" id="CACVBM020000111">
    <property type="protein sequence ID" value="CAA7014541.1"/>
    <property type="molecule type" value="Genomic_DNA"/>
</dbReference>
<dbReference type="EMBL" id="CACVBM020000292">
    <property type="protein sequence ID" value="CAA7017148.1"/>
    <property type="molecule type" value="Genomic_DNA"/>
</dbReference>
<proteinExistence type="predicted"/>
<organism evidence="2 12">
    <name type="scientific">Microthlaspi erraticum</name>
    <dbReference type="NCBI Taxonomy" id="1685480"/>
    <lineage>
        <taxon>Eukaryota</taxon>
        <taxon>Viridiplantae</taxon>
        <taxon>Streptophyta</taxon>
        <taxon>Embryophyta</taxon>
        <taxon>Tracheophyta</taxon>
        <taxon>Spermatophyta</taxon>
        <taxon>Magnoliopsida</taxon>
        <taxon>eudicotyledons</taxon>
        <taxon>Gunneridae</taxon>
        <taxon>Pentapetalae</taxon>
        <taxon>rosids</taxon>
        <taxon>malvids</taxon>
        <taxon>Brassicales</taxon>
        <taxon>Brassicaceae</taxon>
        <taxon>Coluteocarpeae</taxon>
        <taxon>Microthlaspi</taxon>
    </lineage>
</organism>
<evidence type="ECO:0000313" key="9">
    <source>
        <dbReference type="EMBL" id="CAA7057874.1"/>
    </source>
</evidence>
<evidence type="ECO:0000313" key="10">
    <source>
        <dbReference type="EMBL" id="CAA7057876.1"/>
    </source>
</evidence>
<evidence type="ECO:0000313" key="3">
    <source>
        <dbReference type="EMBL" id="CAA7014543.1"/>
    </source>
</evidence>
<evidence type="ECO:0000256" key="1">
    <source>
        <dbReference type="SAM" id="MobiDB-lite"/>
    </source>
</evidence>
<evidence type="ECO:0000313" key="11">
    <source>
        <dbReference type="EMBL" id="CAA7057878.1"/>
    </source>
</evidence>
<feature type="compositionally biased region" description="Low complexity" evidence="1">
    <location>
        <begin position="109"/>
        <end position="121"/>
    </location>
</feature>
<dbReference type="EMBL" id="CACVBM020000111">
    <property type="protein sequence ID" value="CAA7014545.1"/>
    <property type="molecule type" value="Genomic_DNA"/>
</dbReference>
<dbReference type="EMBL" id="CACVBM020000111">
    <property type="protein sequence ID" value="CAA7014547.1"/>
    <property type="molecule type" value="Genomic_DNA"/>
</dbReference>
<evidence type="ECO:0000313" key="6">
    <source>
        <dbReference type="EMBL" id="CAA7017146.1"/>
    </source>
</evidence>
<evidence type="ECO:0000313" key="12">
    <source>
        <dbReference type="Proteomes" id="UP000467841"/>
    </source>
</evidence>
<evidence type="ECO:0000313" key="2">
    <source>
        <dbReference type="EMBL" id="CAA7014541.1"/>
    </source>
</evidence>
<evidence type="ECO:0000313" key="5">
    <source>
        <dbReference type="EMBL" id="CAA7014547.1"/>
    </source>
</evidence>
<evidence type="ECO:0000313" key="4">
    <source>
        <dbReference type="EMBL" id="CAA7014545.1"/>
    </source>
</evidence>
<evidence type="ECO:0000313" key="8">
    <source>
        <dbReference type="EMBL" id="CAA7057872.1"/>
    </source>
</evidence>
<reference evidence="2 12" key="1">
    <citation type="submission" date="2020-01" db="EMBL/GenBank/DDBJ databases">
        <authorList>
            <person name="Mishra B."/>
        </authorList>
    </citation>
    <scope>NUCLEOTIDE SEQUENCE [LARGE SCALE GENOMIC DNA]</scope>
</reference>
<dbReference type="EMBL" id="CACVBM020001713">
    <property type="protein sequence ID" value="CAA7057878.1"/>
    <property type="molecule type" value="Genomic_DNA"/>
</dbReference>
<dbReference type="EMBL" id="CACVBM020001713">
    <property type="protein sequence ID" value="CAA7057874.1"/>
    <property type="molecule type" value="Genomic_DNA"/>
</dbReference>
<dbReference type="EMBL" id="CACVBM020001713">
    <property type="protein sequence ID" value="CAA7057876.1"/>
    <property type="molecule type" value="Genomic_DNA"/>
</dbReference>